<dbReference type="PROSITE" id="PS51186">
    <property type="entry name" value="GNAT"/>
    <property type="match status" value="1"/>
</dbReference>
<sequence>MKAEISFKRAEFSDRPFLLALRKSSMDKHLHAAGLKLNDEQHLQRIDEFFEESFLIKYNNKNIGLVKLGMLTDRIHIRQLQIMPEFHNAGIGSKVVRLIKKKAVERTLPVTLNVLLENPAKRLYEREGFITEGQTELEYQMRWHLPQ</sequence>
<evidence type="ECO:0000313" key="3">
    <source>
        <dbReference type="Proteomes" id="UP000626370"/>
    </source>
</evidence>
<dbReference type="CDD" id="cd04301">
    <property type="entry name" value="NAT_SF"/>
    <property type="match status" value="1"/>
</dbReference>
<dbReference type="EMBL" id="BNAH01000001">
    <property type="protein sequence ID" value="GHE78614.1"/>
    <property type="molecule type" value="Genomic_DNA"/>
</dbReference>
<dbReference type="InterPro" id="IPR016181">
    <property type="entry name" value="Acyl_CoA_acyltransferase"/>
</dbReference>
<name>A0ABQ3IH38_9GAMM</name>
<gene>
    <name evidence="2" type="ORF">GCM10011501_03080</name>
</gene>
<dbReference type="InterPro" id="IPR000182">
    <property type="entry name" value="GNAT_dom"/>
</dbReference>
<dbReference type="SUPFAM" id="SSF55729">
    <property type="entry name" value="Acyl-CoA N-acyltransferases (Nat)"/>
    <property type="match status" value="1"/>
</dbReference>
<accession>A0ABQ3IH38</accession>
<organism evidence="2 3">
    <name type="scientific">Thalassotalea profundi</name>
    <dbReference type="NCBI Taxonomy" id="2036687"/>
    <lineage>
        <taxon>Bacteria</taxon>
        <taxon>Pseudomonadati</taxon>
        <taxon>Pseudomonadota</taxon>
        <taxon>Gammaproteobacteria</taxon>
        <taxon>Alteromonadales</taxon>
        <taxon>Colwelliaceae</taxon>
        <taxon>Thalassotalea</taxon>
    </lineage>
</organism>
<comment type="caution">
    <text evidence="2">The sequence shown here is derived from an EMBL/GenBank/DDBJ whole genome shotgun (WGS) entry which is preliminary data.</text>
</comment>
<dbReference type="Pfam" id="PF00583">
    <property type="entry name" value="Acetyltransf_1"/>
    <property type="match status" value="1"/>
</dbReference>
<dbReference type="Proteomes" id="UP000626370">
    <property type="component" value="Unassembled WGS sequence"/>
</dbReference>
<dbReference type="Gene3D" id="3.40.630.30">
    <property type="match status" value="1"/>
</dbReference>
<protein>
    <recommendedName>
        <fullName evidence="1">N-acetyltransferase domain-containing protein</fullName>
    </recommendedName>
</protein>
<reference evidence="3" key="1">
    <citation type="journal article" date="2019" name="Int. J. Syst. Evol. Microbiol.">
        <title>The Global Catalogue of Microorganisms (GCM) 10K type strain sequencing project: providing services to taxonomists for standard genome sequencing and annotation.</title>
        <authorList>
            <consortium name="The Broad Institute Genomics Platform"/>
            <consortium name="The Broad Institute Genome Sequencing Center for Infectious Disease"/>
            <person name="Wu L."/>
            <person name="Ma J."/>
        </authorList>
    </citation>
    <scope>NUCLEOTIDE SEQUENCE [LARGE SCALE GENOMIC DNA]</scope>
    <source>
        <strain evidence="3">CGMCC 1.15922</strain>
    </source>
</reference>
<evidence type="ECO:0000259" key="1">
    <source>
        <dbReference type="PROSITE" id="PS51186"/>
    </source>
</evidence>
<evidence type="ECO:0000313" key="2">
    <source>
        <dbReference type="EMBL" id="GHE78614.1"/>
    </source>
</evidence>
<dbReference type="RefSeq" id="WP_229816947.1">
    <property type="nucleotide sequence ID" value="NZ_BNAH01000001.1"/>
</dbReference>
<feature type="domain" description="N-acetyltransferase" evidence="1">
    <location>
        <begin position="5"/>
        <end position="146"/>
    </location>
</feature>
<proteinExistence type="predicted"/>
<keyword evidence="3" id="KW-1185">Reference proteome</keyword>